<comment type="caution">
    <text evidence="5">The sequence shown here is derived from an EMBL/GenBank/DDBJ whole genome shotgun (WGS) entry which is preliminary data.</text>
</comment>
<evidence type="ECO:0000313" key="5">
    <source>
        <dbReference type="EMBL" id="KAI3554524.1"/>
    </source>
</evidence>
<dbReference type="OrthoDB" id="3687641at2759"/>
<organism evidence="5 6">
    <name type="scientific">Colletotrichum abscissum</name>
    <dbReference type="NCBI Taxonomy" id="1671311"/>
    <lineage>
        <taxon>Eukaryota</taxon>
        <taxon>Fungi</taxon>
        <taxon>Dikarya</taxon>
        <taxon>Ascomycota</taxon>
        <taxon>Pezizomycotina</taxon>
        <taxon>Sordariomycetes</taxon>
        <taxon>Hypocreomycetidae</taxon>
        <taxon>Glomerellales</taxon>
        <taxon>Glomerellaceae</taxon>
        <taxon>Colletotrichum</taxon>
        <taxon>Colletotrichum acutatum species complex</taxon>
    </lineage>
</organism>
<dbReference type="PANTHER" id="PTHR33365">
    <property type="entry name" value="YALI0B05434P"/>
    <property type="match status" value="1"/>
</dbReference>
<sequence length="191" mass="21495">MIALVVLNRHASPPLHQQTLYGEEPVRSEIRLKNEPRIFDLDEDYAMPPSISVNNAWSSLIPKEGGFFEHPAITSGVSCFAVFHQIHCLDMLRLALYELHPGTKGNRQNSSHATSHQKHSGADSTTDANSSYDIYHVGHCFDLLRQAIMCRPDLTVEILEPEFGGVTGFGTKHQCVNWQELMNWMAINESH</sequence>
<feature type="compositionally biased region" description="Polar residues" evidence="4">
    <location>
        <begin position="105"/>
        <end position="114"/>
    </location>
</feature>
<dbReference type="GO" id="GO:0016491">
    <property type="term" value="F:oxidoreductase activity"/>
    <property type="evidence" value="ECO:0007669"/>
    <property type="project" value="UniProtKB-KW"/>
</dbReference>
<accession>A0A9Q0B602</accession>
<evidence type="ECO:0008006" key="7">
    <source>
        <dbReference type="Google" id="ProtNLM"/>
    </source>
</evidence>
<dbReference type="EMBL" id="SDAQ01000023">
    <property type="protein sequence ID" value="KAI3554524.1"/>
    <property type="molecule type" value="Genomic_DNA"/>
</dbReference>
<evidence type="ECO:0000256" key="2">
    <source>
        <dbReference type="ARBA" id="ARBA00023002"/>
    </source>
</evidence>
<evidence type="ECO:0000256" key="1">
    <source>
        <dbReference type="ARBA" id="ARBA00004685"/>
    </source>
</evidence>
<dbReference type="AlphaFoldDB" id="A0A9Q0B602"/>
<dbReference type="GO" id="GO:0043386">
    <property type="term" value="P:mycotoxin biosynthetic process"/>
    <property type="evidence" value="ECO:0007669"/>
    <property type="project" value="InterPro"/>
</dbReference>
<keyword evidence="2" id="KW-0560">Oxidoreductase</keyword>
<reference evidence="5" key="1">
    <citation type="submission" date="2019-01" db="EMBL/GenBank/DDBJ databases">
        <title>Colletotrichum abscissum LGMF1257.</title>
        <authorList>
            <person name="Baroncelli R."/>
        </authorList>
    </citation>
    <scope>NUCLEOTIDE SEQUENCE</scope>
    <source>
        <strain evidence="5">Ca142</strain>
    </source>
</reference>
<dbReference type="InterPro" id="IPR021765">
    <property type="entry name" value="UstYa-like"/>
</dbReference>
<dbReference type="PANTHER" id="PTHR33365:SF11">
    <property type="entry name" value="TAT PATHWAY SIGNAL SEQUENCE"/>
    <property type="match status" value="1"/>
</dbReference>
<gene>
    <name evidence="5" type="ORF">CABS02_05341</name>
</gene>
<protein>
    <recommendedName>
        <fullName evidence="7">Oxidase ustYa</fullName>
    </recommendedName>
</protein>
<evidence type="ECO:0000256" key="4">
    <source>
        <dbReference type="SAM" id="MobiDB-lite"/>
    </source>
</evidence>
<comment type="pathway">
    <text evidence="1">Mycotoxin biosynthesis.</text>
</comment>
<proteinExistence type="inferred from homology"/>
<comment type="similarity">
    <text evidence="3">Belongs to the ustYa family.</text>
</comment>
<name>A0A9Q0B602_9PEZI</name>
<keyword evidence="6" id="KW-1185">Reference proteome</keyword>
<dbReference type="Pfam" id="PF11807">
    <property type="entry name" value="UstYa"/>
    <property type="match status" value="1"/>
</dbReference>
<dbReference type="Proteomes" id="UP001056436">
    <property type="component" value="Unassembled WGS sequence"/>
</dbReference>
<evidence type="ECO:0000256" key="3">
    <source>
        <dbReference type="ARBA" id="ARBA00035112"/>
    </source>
</evidence>
<feature type="region of interest" description="Disordered" evidence="4">
    <location>
        <begin position="105"/>
        <end position="125"/>
    </location>
</feature>
<evidence type="ECO:0000313" key="6">
    <source>
        <dbReference type="Proteomes" id="UP001056436"/>
    </source>
</evidence>